<accession>A0A0B7AUL5</accession>
<gene>
    <name evidence="2" type="primary">ORF142994</name>
    <name evidence="1" type="synonym">ORF142992</name>
</gene>
<dbReference type="EMBL" id="HACG01037647">
    <property type="protein sequence ID" value="CEK84512.1"/>
    <property type="molecule type" value="Transcribed_RNA"/>
</dbReference>
<dbReference type="EMBL" id="HACG01037648">
    <property type="protein sequence ID" value="CEK84513.1"/>
    <property type="molecule type" value="Transcribed_RNA"/>
</dbReference>
<feature type="non-terminal residue" evidence="2">
    <location>
        <position position="1"/>
    </location>
</feature>
<organism evidence="2">
    <name type="scientific">Arion vulgaris</name>
    <dbReference type="NCBI Taxonomy" id="1028688"/>
    <lineage>
        <taxon>Eukaryota</taxon>
        <taxon>Metazoa</taxon>
        <taxon>Spiralia</taxon>
        <taxon>Lophotrochozoa</taxon>
        <taxon>Mollusca</taxon>
        <taxon>Gastropoda</taxon>
        <taxon>Heterobranchia</taxon>
        <taxon>Euthyneura</taxon>
        <taxon>Panpulmonata</taxon>
        <taxon>Eupulmonata</taxon>
        <taxon>Stylommatophora</taxon>
        <taxon>Helicina</taxon>
        <taxon>Arionoidea</taxon>
        <taxon>Arionidae</taxon>
        <taxon>Arion</taxon>
    </lineage>
</organism>
<proteinExistence type="predicted"/>
<name>A0A0B7AUL5_9EUPU</name>
<reference evidence="2" key="1">
    <citation type="submission" date="2014-12" db="EMBL/GenBank/DDBJ databases">
        <title>Insight into the proteome of Arion vulgaris.</title>
        <authorList>
            <person name="Aradska J."/>
            <person name="Bulat T."/>
            <person name="Smidak R."/>
            <person name="Sarate P."/>
            <person name="Gangsoo J."/>
            <person name="Sialana F."/>
            <person name="Bilban M."/>
            <person name="Lubec G."/>
        </authorList>
    </citation>
    <scope>NUCLEOTIDE SEQUENCE</scope>
    <source>
        <tissue evidence="2">Skin</tissue>
    </source>
</reference>
<sequence>QRPIKNAHLDDDLDDDLDDMKIVACLLHYVTINQSKRVIDFLGTHYTFSSLPLHSEW</sequence>
<evidence type="ECO:0000313" key="1">
    <source>
        <dbReference type="EMBL" id="CEK84512.1"/>
    </source>
</evidence>
<protein>
    <submittedName>
        <fullName evidence="2">Uncharacterized protein</fullName>
    </submittedName>
</protein>
<dbReference type="AlphaFoldDB" id="A0A0B7AUL5"/>
<evidence type="ECO:0000313" key="2">
    <source>
        <dbReference type="EMBL" id="CEK84513.1"/>
    </source>
</evidence>